<dbReference type="Proteomes" id="UP000460298">
    <property type="component" value="Unassembled WGS sequence"/>
</dbReference>
<reference evidence="1 2" key="1">
    <citation type="submission" date="2019-10" db="EMBL/GenBank/DDBJ databases">
        <title>Extracellular Electron Transfer in a Candidatus Methanoperedens spp. Enrichment Culture.</title>
        <authorList>
            <person name="Berger S."/>
            <person name="Rangel Shaw D."/>
            <person name="Berben T."/>
            <person name="In 'T Zandt M."/>
            <person name="Frank J."/>
            <person name="Reimann J."/>
            <person name="Jetten M.S.M."/>
            <person name="Welte C.U."/>
        </authorList>
    </citation>
    <scope>NUCLEOTIDE SEQUENCE [LARGE SCALE GENOMIC DNA]</scope>
    <source>
        <strain evidence="1">SB12</strain>
    </source>
</reference>
<proteinExistence type="predicted"/>
<evidence type="ECO:0000313" key="1">
    <source>
        <dbReference type="EMBL" id="KAB2931965.1"/>
    </source>
</evidence>
<dbReference type="EMBL" id="WBUI01000011">
    <property type="protein sequence ID" value="KAB2931965.1"/>
    <property type="molecule type" value="Genomic_DNA"/>
</dbReference>
<keyword evidence="1" id="KW-0808">Transferase</keyword>
<dbReference type="Pfam" id="PF10127">
    <property type="entry name" value="RlaP"/>
    <property type="match status" value="1"/>
</dbReference>
<dbReference type="InterPro" id="IPR018775">
    <property type="entry name" value="RlaP"/>
</dbReference>
<sequence>MEAVSREIVDVVLGRLHEIECEHDVEILLAVESGSRAWGFASLDSDYDVRFIYRHRMPWYLDVLQRRDVIEYPIVDEMDYSGWDLRKMLFLLNKSNPVLFEWFHSPIVYRSDTSFLEAMKEPFDRFFSPVATVYHYLHMAENNYREYLKRDRVKVKKYFYVLRPLFACAYIERYKKAPPVQFDILLETAALEPSMQSTVIELLERKKQGNELGEEDRIEPLNRYIERQLDHFRESVSGFDPREKPEPEYLNRLFAEMMTGSKES</sequence>
<dbReference type="AlphaFoldDB" id="A0A833H0Y5"/>
<dbReference type="PANTHER" id="PTHR34817">
    <property type="entry name" value="NUCLEOTIDYLTRANSFERASE"/>
    <property type="match status" value="1"/>
</dbReference>
<name>A0A833H0Y5_9LEPT</name>
<protein>
    <submittedName>
        <fullName evidence="1">Nucleotidyltransferase domain-containing protein</fullName>
    </submittedName>
</protein>
<comment type="caution">
    <text evidence="1">The sequence shown here is derived from an EMBL/GenBank/DDBJ whole genome shotgun (WGS) entry which is preliminary data.</text>
</comment>
<evidence type="ECO:0000313" key="2">
    <source>
        <dbReference type="Proteomes" id="UP000460298"/>
    </source>
</evidence>
<accession>A0A833H0Y5</accession>
<dbReference type="GO" id="GO:0016740">
    <property type="term" value="F:transferase activity"/>
    <property type="evidence" value="ECO:0007669"/>
    <property type="project" value="UniProtKB-KW"/>
</dbReference>
<dbReference type="PANTHER" id="PTHR34817:SF2">
    <property type="entry name" value="NUCLEOTIDYLTRANSFERASE"/>
    <property type="match status" value="1"/>
</dbReference>
<gene>
    <name evidence="1" type="ORF">F9K24_11815</name>
</gene>
<organism evidence="1 2">
    <name type="scientific">Leptonema illini</name>
    <dbReference type="NCBI Taxonomy" id="183"/>
    <lineage>
        <taxon>Bacteria</taxon>
        <taxon>Pseudomonadati</taxon>
        <taxon>Spirochaetota</taxon>
        <taxon>Spirochaetia</taxon>
        <taxon>Leptospirales</taxon>
        <taxon>Leptospiraceae</taxon>
        <taxon>Leptonema</taxon>
    </lineage>
</organism>